<dbReference type="InterPro" id="IPR050738">
    <property type="entry name" value="Sulfatase"/>
</dbReference>
<comment type="caution">
    <text evidence="5">The sequence shown here is derived from an EMBL/GenBank/DDBJ whole genome shotgun (WGS) entry which is preliminary data.</text>
</comment>
<dbReference type="Gene3D" id="3.30.1120.10">
    <property type="match status" value="1"/>
</dbReference>
<protein>
    <submittedName>
        <fullName evidence="5">N-acetylgalactosamine-6-sulfatase</fullName>
    </submittedName>
</protein>
<keyword evidence="6" id="KW-1185">Reference proteome</keyword>
<dbReference type="GO" id="GO:0004065">
    <property type="term" value="F:arylsulfatase activity"/>
    <property type="evidence" value="ECO:0007669"/>
    <property type="project" value="TreeGrafter"/>
</dbReference>
<evidence type="ECO:0000313" key="6">
    <source>
        <dbReference type="Proteomes" id="UP000321577"/>
    </source>
</evidence>
<dbReference type="SUPFAM" id="SSF53649">
    <property type="entry name" value="Alkaline phosphatase-like"/>
    <property type="match status" value="1"/>
</dbReference>
<keyword evidence="2" id="KW-0378">Hydrolase</keyword>
<dbReference type="EMBL" id="BKAG01000066">
    <property type="protein sequence ID" value="GEP46008.1"/>
    <property type="molecule type" value="Genomic_DNA"/>
</dbReference>
<accession>A0A512MGZ5</accession>
<feature type="domain" description="Sulfatase N-terminal" evidence="4">
    <location>
        <begin position="21"/>
        <end position="363"/>
    </location>
</feature>
<dbReference type="Proteomes" id="UP000321577">
    <property type="component" value="Unassembled WGS sequence"/>
</dbReference>
<evidence type="ECO:0000256" key="1">
    <source>
        <dbReference type="ARBA" id="ARBA00008779"/>
    </source>
</evidence>
<dbReference type="Gene3D" id="3.40.720.10">
    <property type="entry name" value="Alkaline Phosphatase, subunit A"/>
    <property type="match status" value="1"/>
</dbReference>
<evidence type="ECO:0000256" key="2">
    <source>
        <dbReference type="ARBA" id="ARBA00022801"/>
    </source>
</evidence>
<evidence type="ECO:0000259" key="4">
    <source>
        <dbReference type="Pfam" id="PF00884"/>
    </source>
</evidence>
<gene>
    <name evidence="5" type="primary">GALNS_2</name>
    <name evidence="5" type="ORF">BGE01nite_52990</name>
</gene>
<name>A0A512MGZ5_9BACT</name>
<feature type="signal peptide" evidence="3">
    <location>
        <begin position="1"/>
        <end position="19"/>
    </location>
</feature>
<feature type="chain" id="PRO_5021975458" evidence="3">
    <location>
        <begin position="20"/>
        <end position="464"/>
    </location>
</feature>
<evidence type="ECO:0000256" key="3">
    <source>
        <dbReference type="SAM" id="SignalP"/>
    </source>
</evidence>
<reference evidence="5 6" key="1">
    <citation type="submission" date="2019-07" db="EMBL/GenBank/DDBJ databases">
        <title>Whole genome shotgun sequence of Brevifollis gellanilyticus NBRC 108608.</title>
        <authorList>
            <person name="Hosoyama A."/>
            <person name="Uohara A."/>
            <person name="Ohji S."/>
            <person name="Ichikawa N."/>
        </authorList>
    </citation>
    <scope>NUCLEOTIDE SEQUENCE [LARGE SCALE GENOMIC DNA]</scope>
    <source>
        <strain evidence="5 6">NBRC 108608</strain>
    </source>
</reference>
<dbReference type="InterPro" id="IPR000917">
    <property type="entry name" value="Sulfatase_N"/>
</dbReference>
<dbReference type="OrthoDB" id="279611at2"/>
<evidence type="ECO:0000313" key="5">
    <source>
        <dbReference type="EMBL" id="GEP46008.1"/>
    </source>
</evidence>
<keyword evidence="3" id="KW-0732">Signal</keyword>
<dbReference type="PANTHER" id="PTHR42693:SF53">
    <property type="entry name" value="ENDO-4-O-SULFATASE"/>
    <property type="match status" value="1"/>
</dbReference>
<dbReference type="AlphaFoldDB" id="A0A512MGZ5"/>
<comment type="similarity">
    <text evidence="1">Belongs to the sulfatase family.</text>
</comment>
<dbReference type="PANTHER" id="PTHR42693">
    <property type="entry name" value="ARYLSULFATASE FAMILY MEMBER"/>
    <property type="match status" value="1"/>
</dbReference>
<sequence length="464" mass="51685">MRACCLFLVLAFCVRLCPAAPNVVLIISDDQGYPDLGCIGSKPLITPNLDKLAAEGVRGTSFYVTWPACTPSRGSVLTGRYPQRNGLYDMVRNDMVNFGHLYSPDEYAVSPEMTLGLDVREVTIGDLLKKAGYATGCVGKWDMGQAKRYLPLQRGFDFFYGHGNNGIDYYTHERYGVPSLFRGNQRTEEDKGTYVTDVFRRESLRFVKDHAGKKPFFLYLAFNAPHGASSFGEGTREGEKKVAEGVQVPEKYAAMYRGKVKDEKLAKYCGAVTCMDEAIGEIMETVEKAGQKENTIYLFMSDNGGSGNGGNAPLKGSKSMMWEGGLRVPFIACWPGKLPAGKVTDDFLTSLELVPTLLSATGAKAPEGVKLDGFDMLPVLRGEAKSSREEMFWQRRGDKAARFQNWKWLESEKGKGLYDLTNDVGEKKDLSREKPEIARMMAERFAAWRKEMDASEPRGPFRDY</sequence>
<dbReference type="RefSeq" id="WP_146855478.1">
    <property type="nucleotide sequence ID" value="NZ_BKAG01000066.1"/>
</dbReference>
<organism evidence="5 6">
    <name type="scientific">Brevifollis gellanilyticus</name>
    <dbReference type="NCBI Taxonomy" id="748831"/>
    <lineage>
        <taxon>Bacteria</taxon>
        <taxon>Pseudomonadati</taxon>
        <taxon>Verrucomicrobiota</taxon>
        <taxon>Verrucomicrobiia</taxon>
        <taxon>Verrucomicrobiales</taxon>
        <taxon>Verrucomicrobiaceae</taxon>
    </lineage>
</organism>
<dbReference type="Pfam" id="PF00884">
    <property type="entry name" value="Sulfatase"/>
    <property type="match status" value="1"/>
</dbReference>
<proteinExistence type="inferred from homology"/>
<dbReference type="InterPro" id="IPR017850">
    <property type="entry name" value="Alkaline_phosphatase_core_sf"/>
</dbReference>